<gene>
    <name evidence="1" type="ORF">IC234_01610</name>
</gene>
<evidence type="ECO:0000313" key="2">
    <source>
        <dbReference type="Proteomes" id="UP000606003"/>
    </source>
</evidence>
<evidence type="ECO:0008006" key="3">
    <source>
        <dbReference type="Google" id="ProtNLM"/>
    </source>
</evidence>
<reference evidence="1 2" key="1">
    <citation type="submission" date="2020-09" db="EMBL/GenBank/DDBJ databases">
        <authorList>
            <person name="Kim M.K."/>
        </authorList>
    </citation>
    <scope>NUCLEOTIDE SEQUENCE [LARGE SCALE GENOMIC DNA]</scope>
    <source>
        <strain evidence="1 2">BT189</strain>
    </source>
</reference>
<organism evidence="1 2">
    <name type="scientific">Hymenobacter armeniacus</name>
    <dbReference type="NCBI Taxonomy" id="2771358"/>
    <lineage>
        <taxon>Bacteria</taxon>
        <taxon>Pseudomonadati</taxon>
        <taxon>Bacteroidota</taxon>
        <taxon>Cytophagia</taxon>
        <taxon>Cytophagales</taxon>
        <taxon>Hymenobacteraceae</taxon>
        <taxon>Hymenobacter</taxon>
    </lineage>
</organism>
<proteinExistence type="predicted"/>
<dbReference type="EMBL" id="JACXAC010000001">
    <property type="protein sequence ID" value="MBD2720809.1"/>
    <property type="molecule type" value="Genomic_DNA"/>
</dbReference>
<name>A0ABR8JS93_9BACT</name>
<evidence type="ECO:0000313" key="1">
    <source>
        <dbReference type="EMBL" id="MBD2720809.1"/>
    </source>
</evidence>
<comment type="caution">
    <text evidence="1">The sequence shown here is derived from an EMBL/GenBank/DDBJ whole genome shotgun (WGS) entry which is preliminary data.</text>
</comment>
<accession>A0ABR8JS93</accession>
<sequence length="132" mass="15404">MEELLASPNNPLVFNPAVALDYFRRRYITDYSPERQHSVDDFNMTFHLLHPATTLDRRVQASLEKIENALLNSTNQTNPHYAVLAILYRYRNNLFHGEKAVVSLNGQRNNFIVANKVLYEILDHNRTVFDNE</sequence>
<dbReference type="Proteomes" id="UP000606003">
    <property type="component" value="Unassembled WGS sequence"/>
</dbReference>
<protein>
    <recommendedName>
        <fullName evidence="3">Apea-like HEPN domain-containing protein</fullName>
    </recommendedName>
</protein>
<keyword evidence="2" id="KW-1185">Reference proteome</keyword>